<keyword evidence="9" id="KW-0902">Two-component regulatory system</keyword>
<proteinExistence type="predicted"/>
<evidence type="ECO:0000256" key="3">
    <source>
        <dbReference type="ARBA" id="ARBA00022679"/>
    </source>
</evidence>
<feature type="transmembrane region" description="Helical" evidence="11">
    <location>
        <begin position="41"/>
        <end position="62"/>
    </location>
</feature>
<keyword evidence="4 11" id="KW-0812">Transmembrane</keyword>
<comment type="subcellular location">
    <subcellularLocation>
        <location evidence="1">Cell membrane</location>
        <topology evidence="1">Multi-pass membrane protein</topology>
    </subcellularLocation>
</comment>
<dbReference type="PANTHER" id="PTHR34220">
    <property type="entry name" value="SENSOR HISTIDINE KINASE YPDA"/>
    <property type="match status" value="1"/>
</dbReference>
<evidence type="ECO:0000256" key="7">
    <source>
        <dbReference type="ARBA" id="ARBA00022840"/>
    </source>
</evidence>
<dbReference type="GO" id="GO:0071555">
    <property type="term" value="P:cell wall organization"/>
    <property type="evidence" value="ECO:0007669"/>
    <property type="project" value="InterPro"/>
</dbReference>
<evidence type="ECO:0000313" key="14">
    <source>
        <dbReference type="Proteomes" id="UP000823937"/>
    </source>
</evidence>
<keyword evidence="3" id="KW-0808">Transferase</keyword>
<feature type="transmembrane region" description="Helical" evidence="11">
    <location>
        <begin position="121"/>
        <end position="142"/>
    </location>
</feature>
<dbReference type="Gene3D" id="3.30.565.10">
    <property type="entry name" value="Histidine kinase-like ATPase, C-terminal domain"/>
    <property type="match status" value="1"/>
</dbReference>
<dbReference type="Pfam" id="PF07694">
    <property type="entry name" value="5TM-5TMR_LYT"/>
    <property type="match status" value="1"/>
</dbReference>
<dbReference type="Pfam" id="PF02518">
    <property type="entry name" value="HATPase_c"/>
    <property type="match status" value="1"/>
</dbReference>
<dbReference type="EMBL" id="DXHX01000153">
    <property type="protein sequence ID" value="HIV75537.1"/>
    <property type="molecule type" value="Genomic_DNA"/>
</dbReference>
<keyword evidence="10 11" id="KW-0472">Membrane</keyword>
<accession>A0A9D1TLL4</accession>
<keyword evidence="8 11" id="KW-1133">Transmembrane helix</keyword>
<evidence type="ECO:0000313" key="13">
    <source>
        <dbReference type="EMBL" id="HIV75537.1"/>
    </source>
</evidence>
<feature type="transmembrane region" description="Helical" evidence="11">
    <location>
        <begin position="154"/>
        <end position="172"/>
    </location>
</feature>
<name>A0A9D1TLL4_9BACI</name>
<evidence type="ECO:0000256" key="8">
    <source>
        <dbReference type="ARBA" id="ARBA00022989"/>
    </source>
</evidence>
<evidence type="ECO:0000256" key="11">
    <source>
        <dbReference type="SAM" id="Phobius"/>
    </source>
</evidence>
<protein>
    <submittedName>
        <fullName evidence="13">Histidine kinase</fullName>
    </submittedName>
</protein>
<feature type="domain" description="Histidine kinase" evidence="12">
    <location>
        <begin position="453"/>
        <end position="584"/>
    </location>
</feature>
<comment type="caution">
    <text evidence="13">The sequence shown here is derived from an EMBL/GenBank/DDBJ whole genome shotgun (WGS) entry which is preliminary data.</text>
</comment>
<reference evidence="13" key="2">
    <citation type="submission" date="2021-04" db="EMBL/GenBank/DDBJ databases">
        <authorList>
            <person name="Gilroy R."/>
        </authorList>
    </citation>
    <scope>NUCLEOTIDE SEQUENCE</scope>
    <source>
        <strain evidence="13">CHK169-2315</strain>
    </source>
</reference>
<keyword evidence="2" id="KW-1003">Cell membrane</keyword>
<dbReference type="InterPro" id="IPR010559">
    <property type="entry name" value="Sig_transdc_His_kin_internal"/>
</dbReference>
<evidence type="ECO:0000256" key="6">
    <source>
        <dbReference type="ARBA" id="ARBA00022777"/>
    </source>
</evidence>
<dbReference type="InterPro" id="IPR003594">
    <property type="entry name" value="HATPase_dom"/>
</dbReference>
<feature type="transmembrane region" description="Helical" evidence="11">
    <location>
        <begin position="82"/>
        <end position="115"/>
    </location>
</feature>
<dbReference type="SUPFAM" id="SSF55874">
    <property type="entry name" value="ATPase domain of HSP90 chaperone/DNA topoisomerase II/histidine kinase"/>
    <property type="match status" value="1"/>
</dbReference>
<dbReference type="SMART" id="SM00387">
    <property type="entry name" value="HATPase_c"/>
    <property type="match status" value="1"/>
</dbReference>
<evidence type="ECO:0000256" key="9">
    <source>
        <dbReference type="ARBA" id="ARBA00023012"/>
    </source>
</evidence>
<dbReference type="GO" id="GO:0005524">
    <property type="term" value="F:ATP binding"/>
    <property type="evidence" value="ECO:0007669"/>
    <property type="project" value="UniProtKB-KW"/>
</dbReference>
<evidence type="ECO:0000256" key="4">
    <source>
        <dbReference type="ARBA" id="ARBA00022692"/>
    </source>
</evidence>
<organism evidence="13 14">
    <name type="scientific">Candidatus Pseudogracilibacillus intestinigallinarum</name>
    <dbReference type="NCBI Taxonomy" id="2838742"/>
    <lineage>
        <taxon>Bacteria</taxon>
        <taxon>Bacillati</taxon>
        <taxon>Bacillota</taxon>
        <taxon>Bacilli</taxon>
        <taxon>Bacillales</taxon>
        <taxon>Bacillaceae</taxon>
        <taxon>Pseudogracilibacillus</taxon>
    </lineage>
</organism>
<evidence type="ECO:0000256" key="1">
    <source>
        <dbReference type="ARBA" id="ARBA00004651"/>
    </source>
</evidence>
<dbReference type="GO" id="GO:0000155">
    <property type="term" value="F:phosphorelay sensor kinase activity"/>
    <property type="evidence" value="ECO:0007669"/>
    <property type="project" value="InterPro"/>
</dbReference>
<dbReference type="PANTHER" id="PTHR34220:SF7">
    <property type="entry name" value="SENSOR HISTIDINE KINASE YPDA"/>
    <property type="match status" value="1"/>
</dbReference>
<dbReference type="InterPro" id="IPR050640">
    <property type="entry name" value="Bact_2-comp_sensor_kinase"/>
</dbReference>
<keyword evidence="7" id="KW-0067">ATP-binding</keyword>
<evidence type="ECO:0000259" key="12">
    <source>
        <dbReference type="PROSITE" id="PS50109"/>
    </source>
</evidence>
<dbReference type="InterPro" id="IPR011620">
    <property type="entry name" value="Sig_transdc_His_kinase_LytS_TM"/>
</dbReference>
<reference evidence="13" key="1">
    <citation type="journal article" date="2021" name="PeerJ">
        <title>Extensive microbial diversity within the chicken gut microbiome revealed by metagenomics and culture.</title>
        <authorList>
            <person name="Gilroy R."/>
            <person name="Ravi A."/>
            <person name="Getino M."/>
            <person name="Pursley I."/>
            <person name="Horton D.L."/>
            <person name="Alikhan N.F."/>
            <person name="Baker D."/>
            <person name="Gharbi K."/>
            <person name="Hall N."/>
            <person name="Watson M."/>
            <person name="Adriaenssens E.M."/>
            <person name="Foster-Nyarko E."/>
            <person name="Jarju S."/>
            <person name="Secka A."/>
            <person name="Antonio M."/>
            <person name="Oren A."/>
            <person name="Chaudhuri R.R."/>
            <person name="La Ragione R."/>
            <person name="Hildebrand F."/>
            <person name="Pallen M.J."/>
        </authorList>
    </citation>
    <scope>NUCLEOTIDE SEQUENCE</scope>
    <source>
        <strain evidence="13">CHK169-2315</strain>
    </source>
</reference>
<gene>
    <name evidence="13" type="ORF">H9895_10700</name>
</gene>
<evidence type="ECO:0000256" key="5">
    <source>
        <dbReference type="ARBA" id="ARBA00022741"/>
    </source>
</evidence>
<dbReference type="Proteomes" id="UP000823937">
    <property type="component" value="Unassembled WGS sequence"/>
</dbReference>
<dbReference type="AlphaFoldDB" id="A0A9D1TLL4"/>
<dbReference type="GO" id="GO:0005886">
    <property type="term" value="C:plasma membrane"/>
    <property type="evidence" value="ECO:0007669"/>
    <property type="project" value="UniProtKB-SubCell"/>
</dbReference>
<dbReference type="InterPro" id="IPR036890">
    <property type="entry name" value="HATPase_C_sf"/>
</dbReference>
<dbReference type="Pfam" id="PF06580">
    <property type="entry name" value="His_kinase"/>
    <property type="match status" value="1"/>
</dbReference>
<feature type="transmembrane region" description="Helical" evidence="11">
    <location>
        <begin position="12"/>
        <end position="29"/>
    </location>
</feature>
<keyword evidence="5" id="KW-0547">Nucleotide-binding</keyword>
<keyword evidence="6 13" id="KW-0418">Kinase</keyword>
<dbReference type="PROSITE" id="PS50109">
    <property type="entry name" value="HIS_KIN"/>
    <property type="match status" value="1"/>
</dbReference>
<evidence type="ECO:0000256" key="2">
    <source>
        <dbReference type="ARBA" id="ARBA00022475"/>
    </source>
</evidence>
<dbReference type="InterPro" id="IPR005467">
    <property type="entry name" value="His_kinase_dom"/>
</dbReference>
<feature type="transmembrane region" description="Helical" evidence="11">
    <location>
        <begin position="184"/>
        <end position="209"/>
    </location>
</feature>
<evidence type="ECO:0000256" key="10">
    <source>
        <dbReference type="ARBA" id="ARBA00023136"/>
    </source>
</evidence>
<sequence>MKELTIILLERIGLLLVIAFVLTRIPNFKTMLYREFDAKTVVLHSFIFGIFGIVSSHFGLIFKDGAIINRGIVTVVQPDEMLISLSIIAIVIAGLLGGPLVGLGAGIIVGIHLGFLGGIGWVANMLVNPLTGLLAGLTGRFFSKARVISPIQALFIGVFPPILQMQLLLVLYPQNEQMIQFVNVIGLPLVLASSIAIAIFTAMIGIVLAEQENEAAQATRQALTIAEEALPFLRMTSAKERAEGLATLLYDRLDIAAISVIVKNELLAFKGIGADHHTLGPVQKKGLLLEAVQSDEVKVAYNKADIDCAETTCQLEACIIIPITSTNDSKSIIQFYFTKSQHIRPVEIVLAQGLGKLISNQLKVIANENLRKNIVDAELRNLQAQINPHFLFNTLHLIATLFRIDPQKARNITLQLASFMRFNLGITSESLISLERECEHVRAYIEIIQTRFSKQLHINFEVDPTVMNVQIPPSTIQPLVENSIQHGLKNKASGGKIDVTIEREKHYVKISIKDNGIGFDPKKLDDLYKKGKTTSQTDRIDHGGVGLFNVNQRLISLLGDESSLQFENLHEGGSIVYFYIPNSISVRRNNDEIECDDSRR</sequence>